<dbReference type="Proteomes" id="UP000299211">
    <property type="component" value="Unassembled WGS sequence"/>
</dbReference>
<comment type="caution">
    <text evidence="2">The sequence shown here is derived from an EMBL/GenBank/DDBJ whole genome shotgun (WGS) entry which is preliminary data.</text>
</comment>
<reference evidence="3 4" key="1">
    <citation type="submission" date="2019-04" db="EMBL/GenBank/DDBJ databases">
        <title>Draft genome sequences of Streptomyces avermitilis ATCC 31267.</title>
        <authorList>
            <person name="Komaki H."/>
            <person name="Tamura T."/>
            <person name="Hosoyama A."/>
        </authorList>
    </citation>
    <scope>NUCLEOTIDE SEQUENCE [LARGE SCALE GENOMIC DNA]</scope>
    <source>
        <strain evidence="3 4">ATCC 31267</strain>
    </source>
</reference>
<dbReference type="EMBL" id="BJHX01000002">
    <property type="protein sequence ID" value="GDY69711.1"/>
    <property type="molecule type" value="Genomic_DNA"/>
</dbReference>
<evidence type="ECO:0000313" key="5">
    <source>
        <dbReference type="Proteomes" id="UP000302139"/>
    </source>
</evidence>
<reference evidence="2 5" key="2">
    <citation type="submission" date="2019-04" db="EMBL/GenBank/DDBJ databases">
        <title>Draft genome sequences of Streptomyces avermitilis NBRC 14893.</title>
        <authorList>
            <person name="Komaki H."/>
            <person name="Tamura T."/>
            <person name="Hosoyama A."/>
        </authorList>
    </citation>
    <scope>NUCLEOTIDE SEQUENCE [LARGE SCALE GENOMIC DNA]</scope>
    <source>
        <strain evidence="2 5">NBRC 14893</strain>
    </source>
</reference>
<evidence type="ECO:0000256" key="1">
    <source>
        <dbReference type="SAM" id="MobiDB-lite"/>
    </source>
</evidence>
<dbReference type="Proteomes" id="UP000302139">
    <property type="component" value="Unassembled WGS sequence"/>
</dbReference>
<evidence type="ECO:0000313" key="4">
    <source>
        <dbReference type="Proteomes" id="UP000299211"/>
    </source>
</evidence>
<evidence type="ECO:0000313" key="3">
    <source>
        <dbReference type="EMBL" id="GDY79963.1"/>
    </source>
</evidence>
<organism evidence="2 5">
    <name type="scientific">Streptomyces avermitilis</name>
    <dbReference type="NCBI Taxonomy" id="33903"/>
    <lineage>
        <taxon>Bacteria</taxon>
        <taxon>Bacillati</taxon>
        <taxon>Actinomycetota</taxon>
        <taxon>Actinomycetes</taxon>
        <taxon>Kitasatosporales</taxon>
        <taxon>Streptomycetaceae</taxon>
        <taxon>Streptomyces</taxon>
    </lineage>
</organism>
<proteinExistence type="predicted"/>
<protein>
    <submittedName>
        <fullName evidence="2">Uncharacterized protein</fullName>
    </submittedName>
</protein>
<evidence type="ECO:0000313" key="2">
    <source>
        <dbReference type="EMBL" id="GDY69711.1"/>
    </source>
</evidence>
<accession>A0A4D4MCP9</accession>
<dbReference type="EMBL" id="BJHY01000002">
    <property type="protein sequence ID" value="GDY79963.1"/>
    <property type="molecule type" value="Genomic_DNA"/>
</dbReference>
<feature type="region of interest" description="Disordered" evidence="1">
    <location>
        <begin position="41"/>
        <end position="63"/>
    </location>
</feature>
<name>A0A4D4MCP9_STRAX</name>
<sequence>MAGYWAAPQAAPEDRRDCKCGRCLGRHVLLFPQLPDDEVTPRWPATSRAERRSAGWPGGRLSLTSRTPATFTLLVPVHGADSEADASTE</sequence>
<dbReference type="AlphaFoldDB" id="A0A4D4MCP9"/>
<gene>
    <name evidence="2" type="ORF">SAV14893_091040</name>
    <name evidence="3" type="ORF">SAV31267_094480</name>
</gene>